<gene>
    <name evidence="4" type="ORF">GBAR_LOCUS94</name>
</gene>
<dbReference type="InterPro" id="IPR000198">
    <property type="entry name" value="RhoGAP_dom"/>
</dbReference>
<dbReference type="Proteomes" id="UP001174909">
    <property type="component" value="Unassembled WGS sequence"/>
</dbReference>
<proteinExistence type="predicted"/>
<evidence type="ECO:0000256" key="1">
    <source>
        <dbReference type="ARBA" id="ARBA00004496"/>
    </source>
</evidence>
<dbReference type="SUPFAM" id="SSF48350">
    <property type="entry name" value="GTPase activation domain, GAP"/>
    <property type="match status" value="1"/>
</dbReference>
<dbReference type="GO" id="GO:0005737">
    <property type="term" value="C:cytoplasm"/>
    <property type="evidence" value="ECO:0007669"/>
    <property type="project" value="UniProtKB-SubCell"/>
</dbReference>
<organism evidence="4 5">
    <name type="scientific">Geodia barretti</name>
    <name type="common">Barrett's horny sponge</name>
    <dbReference type="NCBI Taxonomy" id="519541"/>
    <lineage>
        <taxon>Eukaryota</taxon>
        <taxon>Metazoa</taxon>
        <taxon>Porifera</taxon>
        <taxon>Demospongiae</taxon>
        <taxon>Heteroscleromorpha</taxon>
        <taxon>Tetractinellida</taxon>
        <taxon>Astrophorina</taxon>
        <taxon>Geodiidae</taxon>
        <taxon>Geodia</taxon>
    </lineage>
</organism>
<feature type="non-terminal residue" evidence="4">
    <location>
        <position position="123"/>
    </location>
</feature>
<dbReference type="InterPro" id="IPR046987">
    <property type="entry name" value="Myo9"/>
</dbReference>
<reference evidence="4" key="1">
    <citation type="submission" date="2023-03" db="EMBL/GenBank/DDBJ databases">
        <authorList>
            <person name="Steffen K."/>
            <person name="Cardenas P."/>
        </authorList>
    </citation>
    <scope>NUCLEOTIDE SEQUENCE</scope>
</reference>
<dbReference type="Gene3D" id="1.10.555.10">
    <property type="entry name" value="Rho GTPase activation protein"/>
    <property type="match status" value="1"/>
</dbReference>
<dbReference type="GO" id="GO:0000146">
    <property type="term" value="F:microfilament motor activity"/>
    <property type="evidence" value="ECO:0007669"/>
    <property type="project" value="InterPro"/>
</dbReference>
<dbReference type="InterPro" id="IPR008936">
    <property type="entry name" value="Rho_GTPase_activation_prot"/>
</dbReference>
<keyword evidence="2" id="KW-0963">Cytoplasm</keyword>
<evidence type="ECO:0000313" key="4">
    <source>
        <dbReference type="EMBL" id="CAI7988977.1"/>
    </source>
</evidence>
<evidence type="ECO:0000256" key="2">
    <source>
        <dbReference type="ARBA" id="ARBA00022490"/>
    </source>
</evidence>
<evidence type="ECO:0000313" key="5">
    <source>
        <dbReference type="Proteomes" id="UP001174909"/>
    </source>
</evidence>
<dbReference type="GO" id="GO:0005884">
    <property type="term" value="C:actin filament"/>
    <property type="evidence" value="ECO:0007669"/>
    <property type="project" value="TreeGrafter"/>
</dbReference>
<dbReference type="PROSITE" id="PS50238">
    <property type="entry name" value="RHOGAP"/>
    <property type="match status" value="1"/>
</dbReference>
<sequence>MLEALHHLLNRLPALNYAVFERLIFHLARVAEQEPANKMSPYNLAVIFAPCLFQGETKSRNPQDLIKELAKQTIVLEVIIEEQVEKLQATLRGIETLSVVARHTASKLTELISSEEVCTVLMC</sequence>
<name>A0AA35QRU8_GEOBA</name>
<dbReference type="PANTHER" id="PTHR46184">
    <property type="entry name" value="UNCONVENTIONAL MYOSIN-IXB-LIKE PROTEIN"/>
    <property type="match status" value="1"/>
</dbReference>
<dbReference type="GO" id="GO:0051015">
    <property type="term" value="F:actin filament binding"/>
    <property type="evidence" value="ECO:0007669"/>
    <property type="project" value="TreeGrafter"/>
</dbReference>
<dbReference type="AlphaFoldDB" id="A0AA35QRU8"/>
<feature type="domain" description="Rho-GAP" evidence="3">
    <location>
        <begin position="1"/>
        <end position="87"/>
    </location>
</feature>
<protein>
    <submittedName>
        <fullName evidence="4">Unconventional myosin-IXAb</fullName>
    </submittedName>
</protein>
<comment type="subcellular location">
    <subcellularLocation>
        <location evidence="1">Cytoplasm</location>
    </subcellularLocation>
</comment>
<dbReference type="GO" id="GO:0035556">
    <property type="term" value="P:intracellular signal transduction"/>
    <property type="evidence" value="ECO:0007669"/>
    <property type="project" value="InterPro"/>
</dbReference>
<dbReference type="Pfam" id="PF00620">
    <property type="entry name" value="RhoGAP"/>
    <property type="match status" value="1"/>
</dbReference>
<dbReference type="PANTHER" id="PTHR46184:SF5">
    <property type="entry name" value="UNCONVENTIONAL MYOSIN-IXA-LIKE"/>
    <property type="match status" value="1"/>
</dbReference>
<evidence type="ECO:0000259" key="3">
    <source>
        <dbReference type="PROSITE" id="PS50238"/>
    </source>
</evidence>
<dbReference type="EMBL" id="CASHTH010000014">
    <property type="protein sequence ID" value="CAI7988977.1"/>
    <property type="molecule type" value="Genomic_DNA"/>
</dbReference>
<keyword evidence="5" id="KW-1185">Reference proteome</keyword>
<accession>A0AA35QRU8</accession>
<comment type="caution">
    <text evidence="4">The sequence shown here is derived from an EMBL/GenBank/DDBJ whole genome shotgun (WGS) entry which is preliminary data.</text>
</comment>
<dbReference type="GO" id="GO:0005096">
    <property type="term" value="F:GTPase activator activity"/>
    <property type="evidence" value="ECO:0007669"/>
    <property type="project" value="InterPro"/>
</dbReference>